<name>A0A975GLU0_9BACT</name>
<sequence>MKKEIFIKRSRITAPVETVFKWHSRPGALERLSPPWDPVCVMERKGGIRKGAKVVLKMKAGPVPFKWIAEHTEYKENRLFRDRQVKGPLAQWIHTHKFEPDGPCACFLEDRIDYALRFHPFGNFFAGHNVRNKLERIFNYRHTTLARDIAAHLPMTGKSPLNVLVSGASGILGSALVPFLTTGGHRVVGLVRRKPVPEKEEIYWNPVSGHLDLNELGGIDTVVHLAGENIGQGRWTEKKKKRILESRTKGTALIARKVAELDPRPRVLVCASAIGYYGNRGDRMLTEKDGPGDDFISRVCHEWEQAAAPAIEKGIRVVFLRIGISLTPAGGAFAKLLPPFQIGIGGKIGTGRQFMSWIEADDVIGAIYHSIINENLEGPVNVVSPNPVTNLEFTETLGKAVSRRTPFSIPETAIKIAFGEMGKEILLSSTRVKPEKLLKTGYRFRNPNIEGTISHLLGKL</sequence>
<reference evidence="6" key="1">
    <citation type="journal article" date="2021" name="Microb. Physiol.">
        <title>Proteogenomic Insights into the Physiology of Marine, Sulfate-Reducing, Filamentous Desulfonema limicola and Desulfonema magnum.</title>
        <authorList>
            <person name="Schnaars V."/>
            <person name="Wohlbrand L."/>
            <person name="Scheve S."/>
            <person name="Hinrichs C."/>
            <person name="Reinhardt R."/>
            <person name="Rabus R."/>
        </authorList>
    </citation>
    <scope>NUCLEOTIDE SEQUENCE</scope>
    <source>
        <strain evidence="6">4be13</strain>
    </source>
</reference>
<evidence type="ECO:0000259" key="4">
    <source>
        <dbReference type="Pfam" id="PF03364"/>
    </source>
</evidence>
<dbReference type="Pfam" id="PF08338">
    <property type="entry name" value="DUF1731"/>
    <property type="match status" value="1"/>
</dbReference>
<dbReference type="SUPFAM" id="SSF55961">
    <property type="entry name" value="Bet v1-like"/>
    <property type="match status" value="1"/>
</dbReference>
<proteinExistence type="inferred from homology"/>
<protein>
    <submittedName>
        <fullName evidence="6">Epimerase, SDR39I1 family</fullName>
    </submittedName>
</protein>
<dbReference type="SUPFAM" id="SSF51735">
    <property type="entry name" value="NAD(P)-binding Rossmann-fold domains"/>
    <property type="match status" value="1"/>
</dbReference>
<accession>A0A975GLU0</accession>
<comment type="similarity">
    <text evidence="2">Belongs to the NAD(P)-dependent epimerase/dehydratase family. SDR39U1 subfamily.</text>
</comment>
<dbReference type="Pfam" id="PF01370">
    <property type="entry name" value="Epimerase"/>
    <property type="match status" value="1"/>
</dbReference>
<comment type="similarity">
    <text evidence="1">Belongs to the ribosome association toxin RatA family.</text>
</comment>
<dbReference type="KEGG" id="dmm:dnm_021460"/>
<dbReference type="InterPro" id="IPR013549">
    <property type="entry name" value="DUF1731"/>
</dbReference>
<dbReference type="Proteomes" id="UP000663722">
    <property type="component" value="Chromosome"/>
</dbReference>
<evidence type="ECO:0000259" key="5">
    <source>
        <dbReference type="Pfam" id="PF08338"/>
    </source>
</evidence>
<dbReference type="EMBL" id="CP061800">
    <property type="protein sequence ID" value="QTA86127.1"/>
    <property type="molecule type" value="Genomic_DNA"/>
</dbReference>
<dbReference type="CDD" id="cd07820">
    <property type="entry name" value="SRPBCC_3"/>
    <property type="match status" value="1"/>
</dbReference>
<dbReference type="NCBIfam" id="TIGR01777">
    <property type="entry name" value="yfcH"/>
    <property type="match status" value="1"/>
</dbReference>
<feature type="domain" description="NAD-dependent epimerase/dehydratase" evidence="3">
    <location>
        <begin position="163"/>
        <end position="373"/>
    </location>
</feature>
<evidence type="ECO:0000256" key="2">
    <source>
        <dbReference type="ARBA" id="ARBA00009353"/>
    </source>
</evidence>
<dbReference type="Gene3D" id="3.40.50.720">
    <property type="entry name" value="NAD(P)-binding Rossmann-like Domain"/>
    <property type="match status" value="1"/>
</dbReference>
<evidence type="ECO:0000256" key="1">
    <source>
        <dbReference type="ARBA" id="ARBA00008918"/>
    </source>
</evidence>
<dbReference type="PANTHER" id="PTHR11092:SF0">
    <property type="entry name" value="EPIMERASE FAMILY PROTEIN SDR39U1"/>
    <property type="match status" value="1"/>
</dbReference>
<dbReference type="CDD" id="cd05242">
    <property type="entry name" value="SDR_a8"/>
    <property type="match status" value="1"/>
</dbReference>
<dbReference type="Pfam" id="PF03364">
    <property type="entry name" value="Polyketide_cyc"/>
    <property type="match status" value="1"/>
</dbReference>
<evidence type="ECO:0000259" key="3">
    <source>
        <dbReference type="Pfam" id="PF01370"/>
    </source>
</evidence>
<gene>
    <name evidence="6" type="ORF">dnm_021460</name>
</gene>
<dbReference type="InterPro" id="IPR010099">
    <property type="entry name" value="SDR39U1"/>
</dbReference>
<dbReference type="Gene3D" id="3.30.530.20">
    <property type="match status" value="1"/>
</dbReference>
<feature type="domain" description="Coenzyme Q-binding protein COQ10 START" evidence="4">
    <location>
        <begin position="12"/>
        <end position="121"/>
    </location>
</feature>
<dbReference type="InterPro" id="IPR023393">
    <property type="entry name" value="START-like_dom_sf"/>
</dbReference>
<evidence type="ECO:0000313" key="7">
    <source>
        <dbReference type="Proteomes" id="UP000663722"/>
    </source>
</evidence>
<dbReference type="PANTHER" id="PTHR11092">
    <property type="entry name" value="SUGAR NUCLEOTIDE EPIMERASE RELATED"/>
    <property type="match status" value="1"/>
</dbReference>
<dbReference type="InterPro" id="IPR005031">
    <property type="entry name" value="COQ10_START"/>
</dbReference>
<feature type="domain" description="DUF1731" evidence="5">
    <location>
        <begin position="409"/>
        <end position="456"/>
    </location>
</feature>
<dbReference type="RefSeq" id="WP_207681888.1">
    <property type="nucleotide sequence ID" value="NZ_CP061800.1"/>
</dbReference>
<dbReference type="InterPro" id="IPR036291">
    <property type="entry name" value="NAD(P)-bd_dom_sf"/>
</dbReference>
<dbReference type="AlphaFoldDB" id="A0A975GLU0"/>
<dbReference type="InterPro" id="IPR001509">
    <property type="entry name" value="Epimerase_deHydtase"/>
</dbReference>
<keyword evidence="7" id="KW-1185">Reference proteome</keyword>
<evidence type="ECO:0000313" key="6">
    <source>
        <dbReference type="EMBL" id="QTA86127.1"/>
    </source>
</evidence>
<organism evidence="6 7">
    <name type="scientific">Desulfonema magnum</name>
    <dbReference type="NCBI Taxonomy" id="45655"/>
    <lineage>
        <taxon>Bacteria</taxon>
        <taxon>Pseudomonadati</taxon>
        <taxon>Thermodesulfobacteriota</taxon>
        <taxon>Desulfobacteria</taxon>
        <taxon>Desulfobacterales</taxon>
        <taxon>Desulfococcaceae</taxon>
        <taxon>Desulfonema</taxon>
    </lineage>
</organism>